<name>M4ZDS2_9BRAD</name>
<proteinExistence type="predicted"/>
<organism evidence="1 2">
    <name type="scientific">Bradyrhizobium oligotrophicum S58</name>
    <dbReference type="NCBI Taxonomy" id="1245469"/>
    <lineage>
        <taxon>Bacteria</taxon>
        <taxon>Pseudomonadati</taxon>
        <taxon>Pseudomonadota</taxon>
        <taxon>Alphaproteobacteria</taxon>
        <taxon>Hyphomicrobiales</taxon>
        <taxon>Nitrobacteraceae</taxon>
        <taxon>Bradyrhizobium</taxon>
    </lineage>
</organism>
<keyword evidence="2" id="KW-1185">Reference proteome</keyword>
<protein>
    <submittedName>
        <fullName evidence="1">Uncharacterized protein</fullName>
    </submittedName>
</protein>
<reference evidence="1 2" key="1">
    <citation type="journal article" date="2013" name="Appl. Environ. Microbiol.">
        <title>Genome analysis suggests that the soil oligotrophic bacterium Agromonas oligotrophica (Bradyrhizobium oligotrophicum) is a nitrogen-fixing symbiont of Aeschynomene indica.</title>
        <authorList>
            <person name="Okubo T."/>
            <person name="Fukushima S."/>
            <person name="Itakura M."/>
            <person name="Oshima K."/>
            <person name="Longtonglang A."/>
            <person name="Teaumroong N."/>
            <person name="Mitsui H."/>
            <person name="Hattori M."/>
            <person name="Hattori R."/>
            <person name="Hattori T."/>
            <person name="Minamisawa K."/>
        </authorList>
    </citation>
    <scope>NUCLEOTIDE SEQUENCE [LARGE SCALE GENOMIC DNA]</scope>
    <source>
        <strain evidence="1 2">S58</strain>
    </source>
</reference>
<dbReference type="KEGG" id="aol:S58_59960"/>
<dbReference type="Proteomes" id="UP000011841">
    <property type="component" value="Chromosome"/>
</dbReference>
<gene>
    <name evidence="1" type="ORF">S58_59960</name>
</gene>
<sequence>MREHATATAPELTGSEDPDAPLIDFENQFLALVAELDGDVGNLAQYDEYLTIRDEAVLARLDPVERAIMETPACTVTGLSVKARHLAYVLSEYWEAPIGQLTWEGRAVRLLVEAICNVANAPLRIREPEDGK</sequence>
<dbReference type="AlphaFoldDB" id="M4ZDS2"/>
<evidence type="ECO:0000313" key="1">
    <source>
        <dbReference type="EMBL" id="BAM91972.1"/>
    </source>
</evidence>
<dbReference type="eggNOG" id="ENOG5031ASS">
    <property type="taxonomic scope" value="Bacteria"/>
</dbReference>
<dbReference type="EMBL" id="AP012603">
    <property type="protein sequence ID" value="BAM91972.1"/>
    <property type="molecule type" value="Genomic_DNA"/>
</dbReference>
<dbReference type="HOGENOM" id="CLU_110139_1_0_5"/>
<evidence type="ECO:0000313" key="2">
    <source>
        <dbReference type="Proteomes" id="UP000011841"/>
    </source>
</evidence>
<accession>M4ZDS2</accession>